<accession>A0ABS1PTR6</accession>
<sequence length="474" mass="51876">MSDWSASPRLRSVHTVQGGCPYASSSAPEPSDPLPIYGSEFSANPHATYLKLRDRGPIAPVEIAPDVYGYITTTYQSAMYVLRGTPGDFAKDPNHWAALREGRVPPDSPAREMLKPRPNAQWMDDDPHDRLRTAITESLALGDTYALVPIVNHVADRLLDAVAPSGQIDLIADYAHQLPTWVLIEAFGCPASLSRRIVAGLEKMFHTADDAKEANHDLETDCLALINLKRDRPGEDITSRLLSHDANLTSEELVHQLILLFGAGSQLLTDTIGNTLKLFIDDQQFNGDFHCGVTTVREALDWVFWADSPVANYHPVYPRKKITYQGIVLGPGEPVLVSYAMANCDPALGKDSHDRAKRSGNRGHLAWGAGVHRCPSPARDMARLISETAVERVLSRFTDLALACSRAQLSRKPGTFFSSWSALPCQFTPTPSLGSSVCPPLTPQSEESTGQPSAPSAPSVRRRGWRVLSRRSGQ</sequence>
<evidence type="ECO:0000256" key="1">
    <source>
        <dbReference type="ARBA" id="ARBA00010617"/>
    </source>
</evidence>
<feature type="compositionally biased region" description="Basic residues" evidence="2">
    <location>
        <begin position="460"/>
        <end position="474"/>
    </location>
</feature>
<dbReference type="InterPro" id="IPR002397">
    <property type="entry name" value="Cyt_P450_B"/>
</dbReference>
<dbReference type="PRINTS" id="PR00359">
    <property type="entry name" value="BP450"/>
</dbReference>
<dbReference type="InterPro" id="IPR036396">
    <property type="entry name" value="Cyt_P450_sf"/>
</dbReference>
<keyword evidence="4" id="KW-1185">Reference proteome</keyword>
<evidence type="ECO:0000313" key="3">
    <source>
        <dbReference type="EMBL" id="MBL1115312.1"/>
    </source>
</evidence>
<comment type="caution">
    <text evidence="3">The sequence shown here is derived from an EMBL/GenBank/DDBJ whole genome shotgun (WGS) entry which is preliminary data.</text>
</comment>
<dbReference type="Proteomes" id="UP000621510">
    <property type="component" value="Unassembled WGS sequence"/>
</dbReference>
<feature type="compositionally biased region" description="Polar residues" evidence="2">
    <location>
        <begin position="443"/>
        <end position="456"/>
    </location>
</feature>
<dbReference type="PANTHER" id="PTHR46696">
    <property type="entry name" value="P450, PUTATIVE (EUROFUNG)-RELATED"/>
    <property type="match status" value="1"/>
</dbReference>
<evidence type="ECO:0000256" key="2">
    <source>
        <dbReference type="SAM" id="MobiDB-lite"/>
    </source>
</evidence>
<feature type="region of interest" description="Disordered" evidence="2">
    <location>
        <begin position="433"/>
        <end position="474"/>
    </location>
</feature>
<reference evidence="3 4" key="1">
    <citation type="submission" date="2021-01" db="EMBL/GenBank/DDBJ databases">
        <title>WGS of actinomycetes isolated from Thailand.</title>
        <authorList>
            <person name="Thawai C."/>
        </authorList>
    </citation>
    <scope>NUCLEOTIDE SEQUENCE [LARGE SCALE GENOMIC DNA]</scope>
    <source>
        <strain evidence="3 4">CA3R110</strain>
    </source>
</reference>
<dbReference type="RefSeq" id="WP_201853106.1">
    <property type="nucleotide sequence ID" value="NZ_JAERRG010000009.1"/>
</dbReference>
<proteinExistence type="inferred from homology"/>
<evidence type="ECO:0000313" key="4">
    <source>
        <dbReference type="Proteomes" id="UP000621510"/>
    </source>
</evidence>
<dbReference type="EMBL" id="JAERRG010000009">
    <property type="protein sequence ID" value="MBL1115312.1"/>
    <property type="molecule type" value="Genomic_DNA"/>
</dbReference>
<organism evidence="3 4">
    <name type="scientific">Streptomyces endocoffeicus</name>
    <dbReference type="NCBI Taxonomy" id="2898945"/>
    <lineage>
        <taxon>Bacteria</taxon>
        <taxon>Bacillati</taxon>
        <taxon>Actinomycetota</taxon>
        <taxon>Actinomycetes</taxon>
        <taxon>Kitasatosporales</taxon>
        <taxon>Streptomycetaceae</taxon>
        <taxon>Streptomyces</taxon>
    </lineage>
</organism>
<dbReference type="PANTHER" id="PTHR46696:SF1">
    <property type="entry name" value="CYTOCHROME P450 YJIB-RELATED"/>
    <property type="match status" value="1"/>
</dbReference>
<name>A0ABS1PTR6_9ACTN</name>
<comment type="similarity">
    <text evidence="1">Belongs to the cytochrome P450 family.</text>
</comment>
<gene>
    <name evidence="3" type="ORF">JK364_23360</name>
</gene>
<dbReference type="SUPFAM" id="SSF48264">
    <property type="entry name" value="Cytochrome P450"/>
    <property type="match status" value="1"/>
</dbReference>
<dbReference type="Gene3D" id="1.10.630.10">
    <property type="entry name" value="Cytochrome P450"/>
    <property type="match status" value="1"/>
</dbReference>
<protein>
    <submittedName>
        <fullName evidence="3">Cytochrome P450</fullName>
    </submittedName>
</protein>